<evidence type="ECO:0000256" key="8">
    <source>
        <dbReference type="HAMAP-Rule" id="MF_02040"/>
    </source>
</evidence>
<protein>
    <recommendedName>
        <fullName evidence="7 8">Iron-sulfur cluster carrier protein</fullName>
    </recommendedName>
</protein>
<dbReference type="InterPro" id="IPR000808">
    <property type="entry name" value="Mrp-like_CS"/>
</dbReference>
<comment type="subunit">
    <text evidence="8">Homodimer.</text>
</comment>
<dbReference type="GO" id="GO:0005524">
    <property type="term" value="F:ATP binding"/>
    <property type="evidence" value="ECO:0007669"/>
    <property type="project" value="UniProtKB-UniRule"/>
</dbReference>
<evidence type="ECO:0000256" key="7">
    <source>
        <dbReference type="ARBA" id="ARBA00074706"/>
    </source>
</evidence>
<dbReference type="InterPro" id="IPR033756">
    <property type="entry name" value="YlxH/NBP35"/>
</dbReference>
<dbReference type="SUPFAM" id="SSF117916">
    <property type="entry name" value="Fe-S cluster assembly (FSCA) domain-like"/>
    <property type="match status" value="1"/>
</dbReference>
<proteinExistence type="inferred from homology"/>
<keyword evidence="5 8" id="KW-0411">Iron-sulfur</keyword>
<accession>A0A4D6KFW6</accession>
<dbReference type="PANTHER" id="PTHR42961:SF2">
    <property type="entry name" value="IRON-SULFUR PROTEIN NUBPL"/>
    <property type="match status" value="1"/>
</dbReference>
<dbReference type="Proteomes" id="UP000297053">
    <property type="component" value="Chromosome"/>
</dbReference>
<evidence type="ECO:0000256" key="1">
    <source>
        <dbReference type="ARBA" id="ARBA00022723"/>
    </source>
</evidence>
<dbReference type="GO" id="GO:0140663">
    <property type="term" value="F:ATP-dependent FeS chaperone activity"/>
    <property type="evidence" value="ECO:0007669"/>
    <property type="project" value="InterPro"/>
</dbReference>
<evidence type="ECO:0000256" key="3">
    <source>
        <dbReference type="ARBA" id="ARBA00022840"/>
    </source>
</evidence>
<dbReference type="GO" id="GO:0016226">
    <property type="term" value="P:iron-sulfur cluster assembly"/>
    <property type="evidence" value="ECO:0007669"/>
    <property type="project" value="InterPro"/>
</dbReference>
<dbReference type="GO" id="GO:0016887">
    <property type="term" value="F:ATP hydrolysis activity"/>
    <property type="evidence" value="ECO:0007669"/>
    <property type="project" value="UniProtKB-UniRule"/>
</dbReference>
<dbReference type="GeneID" id="42179460"/>
<dbReference type="GO" id="GO:0051539">
    <property type="term" value="F:4 iron, 4 sulfur cluster binding"/>
    <property type="evidence" value="ECO:0007669"/>
    <property type="project" value="TreeGrafter"/>
</dbReference>
<dbReference type="InterPro" id="IPR044304">
    <property type="entry name" value="NUBPL-like"/>
</dbReference>
<feature type="binding site" evidence="8">
    <location>
        <begin position="96"/>
        <end position="103"/>
    </location>
    <ligand>
        <name>ATP</name>
        <dbReference type="ChEBI" id="CHEBI:30616"/>
    </ligand>
</feature>
<keyword evidence="4 8" id="KW-0408">Iron</keyword>
<gene>
    <name evidence="10" type="ORF">E5139_10950</name>
</gene>
<evidence type="ECO:0000313" key="11">
    <source>
        <dbReference type="Proteomes" id="UP000297053"/>
    </source>
</evidence>
<evidence type="ECO:0000313" key="10">
    <source>
        <dbReference type="EMBL" id="QCD66135.1"/>
    </source>
</evidence>
<dbReference type="InterPro" id="IPR027417">
    <property type="entry name" value="P-loop_NTPase"/>
</dbReference>
<dbReference type="InterPro" id="IPR034904">
    <property type="entry name" value="FSCA_dom_sf"/>
</dbReference>
<reference evidence="10 11" key="2">
    <citation type="submission" date="2019-04" db="EMBL/GenBank/DDBJ databases">
        <authorList>
            <person name="Yang S."/>
            <person name="Wei W."/>
        </authorList>
    </citation>
    <scope>NUCLEOTIDE SEQUENCE [LARGE SCALE GENOMIC DNA]</scope>
    <source>
        <strain evidence="11">ZP60</strain>
    </source>
</reference>
<keyword evidence="3 8" id="KW-0067">ATP-binding</keyword>
<evidence type="ECO:0000259" key="9">
    <source>
        <dbReference type="Pfam" id="PF01883"/>
    </source>
</evidence>
<evidence type="ECO:0000256" key="6">
    <source>
        <dbReference type="ARBA" id="ARBA00058094"/>
    </source>
</evidence>
<organism evidence="10 11">
    <name type="scientific">Halomicrobium mukohataei</name>
    <dbReference type="NCBI Taxonomy" id="57705"/>
    <lineage>
        <taxon>Archaea</taxon>
        <taxon>Methanobacteriati</taxon>
        <taxon>Methanobacteriota</taxon>
        <taxon>Stenosarchaea group</taxon>
        <taxon>Halobacteria</taxon>
        <taxon>Halobacteriales</taxon>
        <taxon>Haloarculaceae</taxon>
        <taxon>Halomicrobium</taxon>
    </lineage>
</organism>
<dbReference type="KEGG" id="halz:E5139_10950"/>
<keyword evidence="1 8" id="KW-0479">Metal-binding</keyword>
<keyword evidence="2 8" id="KW-0547">Nucleotide-binding</keyword>
<keyword evidence="8" id="KW-0378">Hydrolase</keyword>
<comment type="function">
    <text evidence="6 8">Binds and transfers iron-sulfur (Fe-S) clusters to target apoproteins. Can hydrolyze ATP.</text>
</comment>
<dbReference type="Pfam" id="PF01883">
    <property type="entry name" value="FeS_assembly_P"/>
    <property type="match status" value="1"/>
</dbReference>
<evidence type="ECO:0000256" key="2">
    <source>
        <dbReference type="ARBA" id="ARBA00022741"/>
    </source>
</evidence>
<dbReference type="EMBL" id="CP039375">
    <property type="protein sequence ID" value="QCD66135.1"/>
    <property type="molecule type" value="Genomic_DNA"/>
</dbReference>
<evidence type="ECO:0000256" key="4">
    <source>
        <dbReference type="ARBA" id="ARBA00023004"/>
    </source>
</evidence>
<dbReference type="Gene3D" id="3.40.50.300">
    <property type="entry name" value="P-loop containing nucleotide triphosphate hydrolases"/>
    <property type="match status" value="1"/>
</dbReference>
<sequence>MTEAIREALRDIEDPIIGENIVSAGLIGAITVEDGVAEIPLALGAPHSPAETEIADQVRAAVREAGYEPSLSIEIDDQTPAAMVDDAPNVIAVSSGKGGVGKSTVAVNLATAMAQRGAAVGLFDADVYGPNIPRMLGVHDHPGMAEDDETIIPIERYGMKLMSIGFLVGENDPVIWRGPMVDKVLSQLWHDTEWGELDYMVVDLPPGTGDAQLSMLQQMPVVGSVVVTTPQNVALDNARKGVRMYDDYDAHVLGVIENMSTFVCPDCGSEHDVFDVGGGERLAEEYEVPFLGRIPLDPSIRESGEDGEPIVQRDVAAGSAFDDLASTVMDRVGEVRRQSHRLTASDSPDTPPAQ</sequence>
<evidence type="ECO:0000256" key="5">
    <source>
        <dbReference type="ARBA" id="ARBA00023014"/>
    </source>
</evidence>
<dbReference type="Gene3D" id="3.30.300.130">
    <property type="entry name" value="Fe-S cluster assembly (FSCA)"/>
    <property type="match status" value="1"/>
</dbReference>
<comment type="similarity">
    <text evidence="8">Belongs to the Mrp/NBP35 ATP-binding proteins family.</text>
</comment>
<dbReference type="SUPFAM" id="SSF52540">
    <property type="entry name" value="P-loop containing nucleoside triphosphate hydrolases"/>
    <property type="match status" value="1"/>
</dbReference>
<dbReference type="InterPro" id="IPR019591">
    <property type="entry name" value="Mrp/NBP35_ATP-bd"/>
</dbReference>
<dbReference type="Pfam" id="PF10609">
    <property type="entry name" value="ParA"/>
    <property type="match status" value="1"/>
</dbReference>
<dbReference type="FunFam" id="3.40.50.300:FF:001119">
    <property type="entry name" value="Iron-sulfur cluster carrier protein"/>
    <property type="match status" value="1"/>
</dbReference>
<dbReference type="PROSITE" id="PS01215">
    <property type="entry name" value="MRP"/>
    <property type="match status" value="1"/>
</dbReference>
<dbReference type="RefSeq" id="WP_015762525.1">
    <property type="nucleotide sequence ID" value="NZ_CP039375.1"/>
</dbReference>
<reference evidence="10 11" key="1">
    <citation type="submission" date="2019-04" db="EMBL/GenBank/DDBJ databases">
        <title>Complete genome sequence of Arthrobacter sp. ZXY-2 associated with effective atrazine degradation and salt adaptation.</title>
        <authorList>
            <person name="Zhao X."/>
        </authorList>
    </citation>
    <scope>NUCLEOTIDE SEQUENCE [LARGE SCALE GENOMIC DNA]</scope>
    <source>
        <strain evidence="11">ZP60</strain>
    </source>
</reference>
<dbReference type="InterPro" id="IPR002744">
    <property type="entry name" value="MIP18-like"/>
</dbReference>
<name>A0A4D6KFW6_9EURY</name>
<dbReference type="OMA" id="VSGCPMR"/>
<dbReference type="CDD" id="cd02037">
    <property type="entry name" value="Mrp_NBP35"/>
    <property type="match status" value="1"/>
</dbReference>
<feature type="domain" description="MIP18 family-like" evidence="9">
    <location>
        <begin position="3"/>
        <end position="64"/>
    </location>
</feature>
<dbReference type="PANTHER" id="PTHR42961">
    <property type="entry name" value="IRON-SULFUR PROTEIN NUBPL"/>
    <property type="match status" value="1"/>
</dbReference>
<dbReference type="GO" id="GO:0046872">
    <property type="term" value="F:metal ion binding"/>
    <property type="evidence" value="ECO:0007669"/>
    <property type="project" value="UniProtKB-KW"/>
</dbReference>
<dbReference type="AlphaFoldDB" id="A0A4D6KFW6"/>
<dbReference type="HAMAP" id="MF_02040">
    <property type="entry name" value="Mrp_NBP35"/>
    <property type="match status" value="1"/>
</dbReference>